<dbReference type="EMBL" id="JAVRRG010000030">
    <property type="protein sequence ID" value="KAK5095079.1"/>
    <property type="molecule type" value="Genomic_DNA"/>
</dbReference>
<keyword evidence="2" id="KW-1185">Reference proteome</keyword>
<dbReference type="Proteomes" id="UP001345013">
    <property type="component" value="Unassembled WGS sequence"/>
</dbReference>
<proteinExistence type="predicted"/>
<comment type="caution">
    <text evidence="1">The sequence shown here is derived from an EMBL/GenBank/DDBJ whole genome shotgun (WGS) entry which is preliminary data.</text>
</comment>
<evidence type="ECO:0000313" key="2">
    <source>
        <dbReference type="Proteomes" id="UP001345013"/>
    </source>
</evidence>
<protein>
    <submittedName>
        <fullName evidence="1">Uncharacterized protein</fullName>
    </submittedName>
</protein>
<evidence type="ECO:0000313" key="1">
    <source>
        <dbReference type="EMBL" id="KAK5095079.1"/>
    </source>
</evidence>
<organism evidence="1 2">
    <name type="scientific">Lithohypha guttulata</name>
    <dbReference type="NCBI Taxonomy" id="1690604"/>
    <lineage>
        <taxon>Eukaryota</taxon>
        <taxon>Fungi</taxon>
        <taxon>Dikarya</taxon>
        <taxon>Ascomycota</taxon>
        <taxon>Pezizomycotina</taxon>
        <taxon>Eurotiomycetes</taxon>
        <taxon>Chaetothyriomycetidae</taxon>
        <taxon>Chaetothyriales</taxon>
        <taxon>Trichomeriaceae</taxon>
        <taxon>Lithohypha</taxon>
    </lineage>
</organism>
<accession>A0ABR0KFI6</accession>
<gene>
    <name evidence="1" type="ORF">LTR24_003296</name>
</gene>
<sequence length="522" mass="59252">MRKCYIPNASSTDEASFEHISLAQRLHDACVASAPHVSESLSVQQSTMIQRYEEIIRAAIRLHDQIPNGSSARRASVVSDDVRRWFDEARSDPKSAENLITFRKNCLLRDALQQFGADDWSPTGLYRAVHGLRQVLSASGNYRLLTFVLDHDGKVASEPSLPGMPVIGVYPGETSRGPFRRGKHNNFLLLAKNGQPTDAVWYASAVLYSEHIWAEVSDTDYEDVELSMLARLLIETADVSMFASIPISTFAAYHFVSKIREEAGSKVHIPTMPDAARWTSRLPLSQALRRNRTLRDRELEVVRRECMDNTVLNSKDLRDRIMGLLGQLDLEDDLPPVSAVKLEVRKLKRARDIEKNSAEDGVPYLDAYYAAKEVVLRSRSGAVERPNAGEEIFRRVDEMWANRDTMAPIRLVDMAEEIVRGLERDYVCEVNILVPRNRLFFHLMAAGLKEDPVKRKRGVRYWSSTDLSELRSEVTRLWEARKLSSWTDNTLSGVMYPIQRSSEHRGVGDQIAYYSQKGVRVI</sequence>
<reference evidence="1 2" key="1">
    <citation type="submission" date="2023-08" db="EMBL/GenBank/DDBJ databases">
        <title>Black Yeasts Isolated from many extreme environments.</title>
        <authorList>
            <person name="Coleine C."/>
            <person name="Stajich J.E."/>
            <person name="Selbmann L."/>
        </authorList>
    </citation>
    <scope>NUCLEOTIDE SEQUENCE [LARGE SCALE GENOMIC DNA]</scope>
    <source>
        <strain evidence="1 2">CCFEE 5885</strain>
    </source>
</reference>
<name>A0ABR0KFI6_9EURO</name>